<gene>
    <name evidence="2" type="ORF">ACFFH7_03625</name>
</gene>
<name>A0ABV6MK57_9PSEU</name>
<proteinExistence type="predicted"/>
<keyword evidence="3" id="KW-1185">Reference proteome</keyword>
<evidence type="ECO:0000313" key="2">
    <source>
        <dbReference type="EMBL" id="MFC0540554.1"/>
    </source>
</evidence>
<evidence type="ECO:0000313" key="3">
    <source>
        <dbReference type="Proteomes" id="UP001589810"/>
    </source>
</evidence>
<comment type="caution">
    <text evidence="2">The sequence shown here is derived from an EMBL/GenBank/DDBJ whole genome shotgun (WGS) entry which is preliminary data.</text>
</comment>
<feature type="domain" description="DUF7489" evidence="1">
    <location>
        <begin position="9"/>
        <end position="72"/>
    </location>
</feature>
<dbReference type="Proteomes" id="UP001589810">
    <property type="component" value="Unassembled WGS sequence"/>
</dbReference>
<protein>
    <recommendedName>
        <fullName evidence="1">DUF7489 domain-containing protein</fullName>
    </recommendedName>
</protein>
<accession>A0ABV6MK57</accession>
<sequence length="73" mass="8118">MFTSRKPSSDEAWEGVVVDRSRGLTDGSNLYRYLTVRLSTGETRKIRVDRGLWDSVAEGDGIVKTAGSEPTKR</sequence>
<organism evidence="2 3">
    <name type="scientific">Kutzneria chonburiensis</name>
    <dbReference type="NCBI Taxonomy" id="1483604"/>
    <lineage>
        <taxon>Bacteria</taxon>
        <taxon>Bacillati</taxon>
        <taxon>Actinomycetota</taxon>
        <taxon>Actinomycetes</taxon>
        <taxon>Pseudonocardiales</taxon>
        <taxon>Pseudonocardiaceae</taxon>
        <taxon>Kutzneria</taxon>
    </lineage>
</organism>
<dbReference type="Pfam" id="PF24315">
    <property type="entry name" value="DUF7489"/>
    <property type="match status" value="1"/>
</dbReference>
<reference evidence="2 3" key="1">
    <citation type="submission" date="2024-09" db="EMBL/GenBank/DDBJ databases">
        <authorList>
            <person name="Sun Q."/>
            <person name="Mori K."/>
        </authorList>
    </citation>
    <scope>NUCLEOTIDE SEQUENCE [LARGE SCALE GENOMIC DNA]</scope>
    <source>
        <strain evidence="2 3">TBRC 1432</strain>
    </source>
</reference>
<dbReference type="RefSeq" id="WP_273939350.1">
    <property type="nucleotide sequence ID" value="NZ_CP097263.1"/>
</dbReference>
<dbReference type="EMBL" id="JBHLUD010000001">
    <property type="protein sequence ID" value="MFC0540554.1"/>
    <property type="molecule type" value="Genomic_DNA"/>
</dbReference>
<dbReference type="InterPro" id="IPR055912">
    <property type="entry name" value="DUF7489"/>
</dbReference>
<evidence type="ECO:0000259" key="1">
    <source>
        <dbReference type="Pfam" id="PF24315"/>
    </source>
</evidence>